<feature type="compositionally biased region" description="Low complexity" evidence="8">
    <location>
        <begin position="927"/>
        <end position="936"/>
    </location>
</feature>
<dbReference type="InterPro" id="IPR050392">
    <property type="entry name" value="Collagen/C1q_domain"/>
</dbReference>
<feature type="domain" description="C1q" evidence="10">
    <location>
        <begin position="967"/>
        <end position="1112"/>
    </location>
</feature>
<feature type="region of interest" description="Disordered" evidence="8">
    <location>
        <begin position="906"/>
        <end position="968"/>
    </location>
</feature>
<keyword evidence="5 7" id="KW-0175">Coiled coil</keyword>
<dbReference type="Pfam" id="PF07546">
    <property type="entry name" value="EMI"/>
    <property type="match status" value="1"/>
</dbReference>
<sequence length="1112" mass="121564">MAALPLLLLLVLWTCGHAKGAFPLRQSYNLYTNGHAHGARAASRHRNWCAFVVTKTVSCVVEDGVETYVKPDYHPCSWGSGQCSRVVVYRTYMRPRYKVAYKMVTEMDWKCCHGYSGADCNIGPAGGVGTQISTTRPQPGQGGGTTSGQGGGGHSYGGGSSGSGQSGGNADNEKMRQLEEKIRSLTKNLQDLQSTMSTMNERLQEEGGRNGLGGGSSGGRNPADAAQPEIKETIHSIQTKLDQLDNRTQAHDKTLVSINNHLVNGKGNELEGGVSGGSLSEGRLNSLKEEILSELERRVSLSCSSCQAGVEDLRKQQQQDRERIRALEKQMNAMDAQYRQSLDGLRQEVVRSQGCCDIISDLQDRVTDAERKISTASENFDILQNRMDRELSGQGGTSSNENTGSETGGRGRDAVVTEERLNNRLKDLERRVNSTMQKTEESCSYLENDVKDYFHRELDELRSVFLERFDDQADRIADVELDVEQVKVSISDHDKRLSKLENTTSQMNWRLEKCGCVASEQGGGGDGGYGGHWGDTGGGLPGTGGERDNSTKKSLEWRVVANEDQIRHFNTRLKDLSMSGDSLYGKVLDLTHDVGKIKALTGDHGEHFNRIVTVVEMLGEDGKLCRKVEEELQKMKNYSQNALSNIQNHIDRIQNRLDSEGDSCFQICSDLQSEVSVLRDDVRKCTNQCKSNPDMTTGVDHARPGGTDDNSGQLDPAKPLDGHSVIEGINNNHLKTLQGELSNVILTFSSINDTLKGLEHTVQKHDSVITDLGNTKDKIISEIDKVQQELTEHMQDNRDRLDKMERDIQRFESTVLEMGDCKRSGDGLEKRLSKLEGVCGRLDGVSDSILKIKEGLNKHVSSLWTCVSGLNDTVIRHGGLLDFIQNGQDDIHSRVKNLNSSLNQVSRDLQSLSEHDLTGPPGPQGPPGERGFNGLPGLPGPPGFPGPQGEIGPPGPKGETGLPGADSQIPKLSFSAALTAPMDRAGTIVFDKVFVNEGNFYNPRTGIFTAPIDGNYYFSAVLTGHRNEKIEAVLSKSNYGMARVDSGGYQPEGLENNPVAEAKVNPGSLAVFSIILPLQTQDTVCIDLVMGKLAHSVEPLTIFNGMLLYEDK</sequence>
<comment type="subcellular location">
    <subcellularLocation>
        <location evidence="1">Secreted</location>
        <location evidence="1">Extracellular space</location>
        <location evidence="1">Extracellular matrix</location>
    </subcellularLocation>
</comment>
<keyword evidence="4 9" id="KW-0732">Signal</keyword>
<feature type="domain" description="EMI" evidence="11">
    <location>
        <begin position="45"/>
        <end position="122"/>
    </location>
</feature>
<dbReference type="Gene3D" id="2.60.120.40">
    <property type="match status" value="1"/>
</dbReference>
<keyword evidence="6" id="KW-1015">Disulfide bond</keyword>
<dbReference type="PRINTS" id="PR00007">
    <property type="entry name" value="COMPLEMNTC1Q"/>
</dbReference>
<feature type="signal peptide" evidence="9">
    <location>
        <begin position="1"/>
        <end position="18"/>
    </location>
</feature>
<evidence type="ECO:0000256" key="1">
    <source>
        <dbReference type="ARBA" id="ARBA00004498"/>
    </source>
</evidence>
<evidence type="ECO:0000256" key="3">
    <source>
        <dbReference type="ARBA" id="ARBA00022530"/>
    </source>
</evidence>
<feature type="coiled-coil region" evidence="7">
    <location>
        <begin position="310"/>
        <end position="386"/>
    </location>
</feature>
<dbReference type="PANTHER" id="PTHR15427">
    <property type="entry name" value="EMILIN ELASTIN MICROFIBRIL INTERFACE-LOCATED PROTEIN ELASTIN MICROFIBRIL INTERFACER"/>
    <property type="match status" value="1"/>
</dbReference>
<feature type="chain" id="PRO_5044315288" description="Elastin microfibril interfacer 1b" evidence="9">
    <location>
        <begin position="19"/>
        <end position="1112"/>
    </location>
</feature>
<reference evidence="12" key="2">
    <citation type="submission" date="2025-09" db="UniProtKB">
        <authorList>
            <consortium name="Ensembl"/>
        </authorList>
    </citation>
    <scope>IDENTIFICATION</scope>
</reference>
<evidence type="ECO:0000256" key="5">
    <source>
        <dbReference type="ARBA" id="ARBA00023054"/>
    </source>
</evidence>
<reference evidence="12" key="1">
    <citation type="submission" date="2025-08" db="UniProtKB">
        <authorList>
            <consortium name="Ensembl"/>
        </authorList>
    </citation>
    <scope>IDENTIFICATION</scope>
</reference>
<feature type="region of interest" description="Disordered" evidence="8">
    <location>
        <begin position="129"/>
        <end position="172"/>
    </location>
</feature>
<proteinExistence type="predicted"/>
<keyword evidence="3" id="KW-0272">Extracellular matrix</keyword>
<evidence type="ECO:0000259" key="11">
    <source>
        <dbReference type="PROSITE" id="PS51041"/>
    </source>
</evidence>
<dbReference type="InterPro" id="IPR008160">
    <property type="entry name" value="Collagen"/>
</dbReference>
<evidence type="ECO:0000256" key="7">
    <source>
        <dbReference type="SAM" id="Coils"/>
    </source>
</evidence>
<keyword evidence="13" id="KW-1185">Reference proteome</keyword>
<evidence type="ECO:0000313" key="12">
    <source>
        <dbReference type="Ensembl" id="ENSOABP00000038070.2"/>
    </source>
</evidence>
<protein>
    <recommendedName>
        <fullName evidence="14">Elastin microfibril interfacer 1b</fullName>
    </recommendedName>
</protein>
<evidence type="ECO:0000256" key="2">
    <source>
        <dbReference type="ARBA" id="ARBA00022525"/>
    </source>
</evidence>
<evidence type="ECO:0000256" key="9">
    <source>
        <dbReference type="SAM" id="SignalP"/>
    </source>
</evidence>
<feature type="compositionally biased region" description="Gly residues" evidence="8">
    <location>
        <begin position="209"/>
        <end position="218"/>
    </location>
</feature>
<feature type="region of interest" description="Disordered" evidence="8">
    <location>
        <begin position="201"/>
        <end position="225"/>
    </location>
</feature>
<evidence type="ECO:0000256" key="4">
    <source>
        <dbReference type="ARBA" id="ARBA00022729"/>
    </source>
</evidence>
<dbReference type="Pfam" id="PF00386">
    <property type="entry name" value="C1q"/>
    <property type="match status" value="1"/>
</dbReference>
<dbReference type="PANTHER" id="PTHR15427:SF1">
    <property type="entry name" value="EMILIN-1"/>
    <property type="match status" value="1"/>
</dbReference>
<dbReference type="SMART" id="SM00110">
    <property type="entry name" value="C1Q"/>
    <property type="match status" value="1"/>
</dbReference>
<accession>A0A668UDV8</accession>
<organism evidence="12 13">
    <name type="scientific">Oreochromis aureus</name>
    <name type="common">Israeli tilapia</name>
    <name type="synonym">Chromis aureus</name>
    <dbReference type="NCBI Taxonomy" id="47969"/>
    <lineage>
        <taxon>Eukaryota</taxon>
        <taxon>Metazoa</taxon>
        <taxon>Chordata</taxon>
        <taxon>Craniata</taxon>
        <taxon>Vertebrata</taxon>
        <taxon>Euteleostomi</taxon>
        <taxon>Actinopterygii</taxon>
        <taxon>Neopterygii</taxon>
        <taxon>Teleostei</taxon>
        <taxon>Neoteleostei</taxon>
        <taxon>Acanthomorphata</taxon>
        <taxon>Ovalentaria</taxon>
        <taxon>Cichlomorphae</taxon>
        <taxon>Cichliformes</taxon>
        <taxon>Cichlidae</taxon>
        <taxon>African cichlids</taxon>
        <taxon>Pseudocrenilabrinae</taxon>
        <taxon>Oreochromini</taxon>
        <taxon>Oreochromis</taxon>
    </lineage>
</organism>
<feature type="region of interest" description="Disordered" evidence="8">
    <location>
        <begin position="390"/>
        <end position="414"/>
    </location>
</feature>
<dbReference type="InterPro" id="IPR011489">
    <property type="entry name" value="EMI_domain"/>
</dbReference>
<dbReference type="Pfam" id="PF01391">
    <property type="entry name" value="Collagen"/>
    <property type="match status" value="1"/>
</dbReference>
<evidence type="ECO:0000256" key="8">
    <source>
        <dbReference type="SAM" id="MobiDB-lite"/>
    </source>
</evidence>
<dbReference type="InterPro" id="IPR008983">
    <property type="entry name" value="Tumour_necrosis_fac-like_dom"/>
</dbReference>
<dbReference type="SUPFAM" id="SSF49842">
    <property type="entry name" value="TNF-like"/>
    <property type="match status" value="1"/>
</dbReference>
<dbReference type="OMA" id="CTQICTE"/>
<keyword evidence="2" id="KW-0964">Secreted</keyword>
<evidence type="ECO:0000313" key="13">
    <source>
        <dbReference type="Proteomes" id="UP000472276"/>
    </source>
</evidence>
<feature type="coiled-coil region" evidence="7">
    <location>
        <begin position="776"/>
        <end position="814"/>
    </location>
</feature>
<dbReference type="FunFam" id="2.60.120.40:FF:000010">
    <property type="entry name" value="EMILIN-1 protein"/>
    <property type="match status" value="1"/>
</dbReference>
<dbReference type="Proteomes" id="UP000472276">
    <property type="component" value="Unassembled WGS sequence"/>
</dbReference>
<evidence type="ECO:0000256" key="6">
    <source>
        <dbReference type="ARBA" id="ARBA00023157"/>
    </source>
</evidence>
<dbReference type="PROSITE" id="PS50871">
    <property type="entry name" value="C1Q"/>
    <property type="match status" value="1"/>
</dbReference>
<dbReference type="PROSITE" id="PS51041">
    <property type="entry name" value="EMI"/>
    <property type="match status" value="1"/>
</dbReference>
<dbReference type="Ensembl" id="ENSOABT00000039112.2">
    <property type="protein sequence ID" value="ENSOABP00000038070.2"/>
    <property type="gene ID" value="ENSOABG00000017362.2"/>
</dbReference>
<name>A0A668UDV8_OREAU</name>
<dbReference type="AlphaFoldDB" id="A0A668UDV8"/>
<gene>
    <name evidence="12" type="primary">LOC116323364</name>
</gene>
<feature type="region of interest" description="Disordered" evidence="8">
    <location>
        <begin position="693"/>
        <end position="720"/>
    </location>
</feature>
<feature type="compositionally biased region" description="Gly residues" evidence="8">
    <location>
        <begin position="140"/>
        <end position="167"/>
    </location>
</feature>
<dbReference type="InterPro" id="IPR001073">
    <property type="entry name" value="C1q_dom"/>
</dbReference>
<evidence type="ECO:0008006" key="14">
    <source>
        <dbReference type="Google" id="ProtNLM"/>
    </source>
</evidence>
<evidence type="ECO:0000259" key="10">
    <source>
        <dbReference type="PROSITE" id="PS50871"/>
    </source>
</evidence>